<keyword evidence="1" id="KW-0255">Endonuclease</keyword>
<dbReference type="RefSeq" id="WP_161020911.1">
    <property type="nucleotide sequence ID" value="NZ_WWCP01000032.1"/>
</dbReference>
<protein>
    <submittedName>
        <fullName evidence="1">Restriction endonuclease</fullName>
    </submittedName>
</protein>
<dbReference type="PANTHER" id="PTHR37291">
    <property type="entry name" value="5-METHYLCYTOSINE-SPECIFIC RESTRICTION ENZYME B"/>
    <property type="match status" value="1"/>
</dbReference>
<dbReference type="GO" id="GO:0004519">
    <property type="term" value="F:endonuclease activity"/>
    <property type="evidence" value="ECO:0007669"/>
    <property type="project" value="UniProtKB-KW"/>
</dbReference>
<proteinExistence type="predicted"/>
<gene>
    <name evidence="1" type="ORF">GTP44_20835</name>
</gene>
<accession>A0A6L8MPY3</accession>
<dbReference type="EMBL" id="WWCP01000032">
    <property type="protein sequence ID" value="MYM84386.1"/>
    <property type="molecule type" value="Genomic_DNA"/>
</dbReference>
<reference evidence="1 2" key="1">
    <citation type="submission" date="2019-12" db="EMBL/GenBank/DDBJ databases">
        <title>Novel species isolated from a subtropical stream in China.</title>
        <authorList>
            <person name="Lu H."/>
        </authorList>
    </citation>
    <scope>NUCLEOTIDE SEQUENCE [LARGE SCALE GENOMIC DNA]</scope>
    <source>
        <strain evidence="1 2">FT50W</strain>
    </source>
</reference>
<dbReference type="Proteomes" id="UP000474565">
    <property type="component" value="Unassembled WGS sequence"/>
</dbReference>
<name>A0A6L8MPY3_9BURK</name>
<organism evidence="1 2">
    <name type="scientific">Duganella lactea</name>
    <dbReference type="NCBI Taxonomy" id="2692173"/>
    <lineage>
        <taxon>Bacteria</taxon>
        <taxon>Pseudomonadati</taxon>
        <taxon>Pseudomonadota</taxon>
        <taxon>Betaproteobacteria</taxon>
        <taxon>Burkholderiales</taxon>
        <taxon>Oxalobacteraceae</taxon>
        <taxon>Telluria group</taxon>
        <taxon>Duganella</taxon>
    </lineage>
</organism>
<dbReference type="InterPro" id="IPR052934">
    <property type="entry name" value="Methyl-DNA_Rec/Restrict_Enz"/>
</dbReference>
<dbReference type="PANTHER" id="PTHR37291:SF1">
    <property type="entry name" value="TYPE IV METHYL-DIRECTED RESTRICTION ENZYME ECOKMCRB SUBUNIT"/>
    <property type="match status" value="1"/>
</dbReference>
<evidence type="ECO:0000313" key="2">
    <source>
        <dbReference type="Proteomes" id="UP000474565"/>
    </source>
</evidence>
<dbReference type="Gene3D" id="3.40.50.300">
    <property type="entry name" value="P-loop containing nucleotide triphosphate hydrolases"/>
    <property type="match status" value="1"/>
</dbReference>
<dbReference type="AlphaFoldDB" id="A0A6L8MPY3"/>
<sequence>MTTVNSDNAAQIDGNAPPLQMIIFGPPGTGKSYKIHGREDNAYAEDCYAAKLQINSSEQIINTVFHPEYTYGDFVGRLLPTSTSDGKVRYAYRPGHFLIALSEAYKRLPNKENVLLVIDELNRGNAAAIFGSVFNLLDRDNEGWSSYPISLSSMEYESFLQQLLPDAFEINIAGAQVKLKSNHHKSVDISDLLGGIKDKIMETRDNKERLTYKIQLPPNLYILATINTSDESIYYMDSAFKRRWDWEYMTEDGDILSIDTPPQLEWKEFRKMVNLFIKNNGTAIRRLDDKLLGPRFIKGTDRNANKSMLGRDLAKVMFHLWDSVFARDKSPLETALKTSKLHSFGDFAAKANGFVKAMGNPDGL</sequence>
<comment type="caution">
    <text evidence="1">The sequence shown here is derived from an EMBL/GenBank/DDBJ whole genome shotgun (WGS) entry which is preliminary data.</text>
</comment>
<keyword evidence="1" id="KW-0540">Nuclease</keyword>
<evidence type="ECO:0000313" key="1">
    <source>
        <dbReference type="EMBL" id="MYM84386.1"/>
    </source>
</evidence>
<keyword evidence="1" id="KW-0378">Hydrolase</keyword>
<dbReference type="InterPro" id="IPR027417">
    <property type="entry name" value="P-loop_NTPase"/>
</dbReference>